<sequence>MLDVMHLQFLASLQSQSAKQANSGGLVGSGQPRGVRPEPDITLSSSQGRGYGKGIPHYKKKKKKVVRFKLVVAIFRGELGLEIESTSPLGQYHGPSPGRKPEGSILLRAHSTFLALHSEYITYSSREVHLRGHRGRPFIRTV</sequence>
<evidence type="ECO:0000313" key="2">
    <source>
        <dbReference type="EMBL" id="KAL0098675.1"/>
    </source>
</evidence>
<keyword evidence="3" id="KW-1185">Reference proteome</keyword>
<comment type="caution">
    <text evidence="2">The sequence shown here is derived from an EMBL/GenBank/DDBJ whole genome shotgun (WGS) entry which is preliminary data.</text>
</comment>
<evidence type="ECO:0000313" key="3">
    <source>
        <dbReference type="Proteomes" id="UP001430953"/>
    </source>
</evidence>
<reference evidence="2 3" key="1">
    <citation type="submission" date="2023-03" db="EMBL/GenBank/DDBJ databases">
        <title>High recombination rates correlate with genetic variation in Cardiocondyla obscurior ants.</title>
        <authorList>
            <person name="Errbii M."/>
        </authorList>
    </citation>
    <scope>NUCLEOTIDE SEQUENCE [LARGE SCALE GENOMIC DNA]</scope>
    <source>
        <strain evidence="2">Alpha-2009</strain>
        <tissue evidence="2">Whole body</tissue>
    </source>
</reference>
<protein>
    <submittedName>
        <fullName evidence="2">Uncharacterized protein</fullName>
    </submittedName>
</protein>
<gene>
    <name evidence="2" type="ORF">PUN28_020631</name>
</gene>
<dbReference type="EMBL" id="JADYXP020000042">
    <property type="protein sequence ID" value="KAL0098675.1"/>
    <property type="molecule type" value="Genomic_DNA"/>
</dbReference>
<dbReference type="AlphaFoldDB" id="A0AAW2E6T6"/>
<proteinExistence type="predicted"/>
<dbReference type="Proteomes" id="UP001430953">
    <property type="component" value="Unassembled WGS sequence"/>
</dbReference>
<organism evidence="2 3">
    <name type="scientific">Cardiocondyla obscurior</name>
    <dbReference type="NCBI Taxonomy" id="286306"/>
    <lineage>
        <taxon>Eukaryota</taxon>
        <taxon>Metazoa</taxon>
        <taxon>Ecdysozoa</taxon>
        <taxon>Arthropoda</taxon>
        <taxon>Hexapoda</taxon>
        <taxon>Insecta</taxon>
        <taxon>Pterygota</taxon>
        <taxon>Neoptera</taxon>
        <taxon>Endopterygota</taxon>
        <taxon>Hymenoptera</taxon>
        <taxon>Apocrita</taxon>
        <taxon>Aculeata</taxon>
        <taxon>Formicoidea</taxon>
        <taxon>Formicidae</taxon>
        <taxon>Myrmicinae</taxon>
        <taxon>Cardiocondyla</taxon>
    </lineage>
</organism>
<accession>A0AAW2E6T6</accession>
<feature type="region of interest" description="Disordered" evidence="1">
    <location>
        <begin position="21"/>
        <end position="56"/>
    </location>
</feature>
<evidence type="ECO:0000256" key="1">
    <source>
        <dbReference type="SAM" id="MobiDB-lite"/>
    </source>
</evidence>
<name>A0AAW2E6T6_9HYME</name>